<dbReference type="EMBL" id="VZQQ01000154">
    <property type="protein sequence ID" value="MBC8752781.1"/>
    <property type="molecule type" value="Genomic_DNA"/>
</dbReference>
<organism evidence="1 2">
    <name type="scientific">Paraburkholderia podalyriae</name>
    <dbReference type="NCBI Taxonomy" id="1938811"/>
    <lineage>
        <taxon>Bacteria</taxon>
        <taxon>Pseudomonadati</taxon>
        <taxon>Pseudomonadota</taxon>
        <taxon>Betaproteobacteria</taxon>
        <taxon>Burkholderiales</taxon>
        <taxon>Burkholderiaceae</taxon>
        <taxon>Paraburkholderia</taxon>
    </lineage>
</organism>
<dbReference type="RefSeq" id="WP_187639613.1">
    <property type="nucleotide sequence ID" value="NZ_VZQQ01000154.1"/>
</dbReference>
<gene>
    <name evidence="1" type="ORF">F6X42_42530</name>
</gene>
<evidence type="ECO:0000313" key="2">
    <source>
        <dbReference type="Proteomes" id="UP000736373"/>
    </source>
</evidence>
<evidence type="ECO:0000313" key="1">
    <source>
        <dbReference type="EMBL" id="MBC8752781.1"/>
    </source>
</evidence>
<comment type="caution">
    <text evidence="1">The sequence shown here is derived from an EMBL/GenBank/DDBJ whole genome shotgun (WGS) entry which is preliminary data.</text>
</comment>
<accession>A0ABR7Q2Y8</accession>
<dbReference type="Proteomes" id="UP000736373">
    <property type="component" value="Unassembled WGS sequence"/>
</dbReference>
<protein>
    <recommendedName>
        <fullName evidence="3">Roadblock/LAMTOR2 domain-containing protein</fullName>
    </recommendedName>
</protein>
<sequence length="112" mass="11963">MTDDDNLAGDRPEQVPESLQTLAGYLERSLDGASSVVMMRHTTDVCTVYLGDPDGPREDLKQIGAISTALANRMLESTSSGVNAMQIGGQAYRFARSFTEVAGMAAVVFSTE</sequence>
<reference evidence="1 2" key="1">
    <citation type="submission" date="2019-09" db="EMBL/GenBank/DDBJ databases">
        <title>Paraburkholderia podalyriae sp. nov., A South African Podalyria-associated rhizobium.</title>
        <authorList>
            <person name="Mavima L."/>
            <person name="Beukes C.W."/>
            <person name="Palmer M."/>
            <person name="De Meyer S.E."/>
            <person name="James E.K."/>
            <person name="Maluk M."/>
            <person name="Avontuur J.R."/>
            <person name="Chan W.Y."/>
            <person name="Venter S.N."/>
            <person name="Steenkamp E.T."/>
        </authorList>
    </citation>
    <scope>NUCLEOTIDE SEQUENCE [LARGE SCALE GENOMIC DNA]</scope>
    <source>
        <strain evidence="1 2">WC7.3b</strain>
    </source>
</reference>
<proteinExistence type="predicted"/>
<name>A0ABR7Q2Y8_9BURK</name>
<evidence type="ECO:0008006" key="3">
    <source>
        <dbReference type="Google" id="ProtNLM"/>
    </source>
</evidence>
<keyword evidence="2" id="KW-1185">Reference proteome</keyword>